<gene>
    <name evidence="1" type="ORF">MINT15_19020</name>
</gene>
<reference evidence="1 2" key="1">
    <citation type="submission" date="2014-10" db="EMBL/GenBank/DDBJ databases">
        <title>Genome sequence of Micropolyspora internatus JCM3315.</title>
        <authorList>
            <person name="Shin S.-K."/>
            <person name="Yi H."/>
        </authorList>
    </citation>
    <scope>NUCLEOTIDE SEQUENCE [LARGE SCALE GENOMIC DNA]</scope>
    <source>
        <strain evidence="1 2">JCM 3315</strain>
    </source>
</reference>
<dbReference type="Proteomes" id="UP000030848">
    <property type="component" value="Unassembled WGS sequence"/>
</dbReference>
<accession>A0A837DC01</accession>
<evidence type="ECO:0000313" key="1">
    <source>
        <dbReference type="EMBL" id="KHF45020.1"/>
    </source>
</evidence>
<dbReference type="AlphaFoldDB" id="A0A837DC01"/>
<sequence length="155" mass="16954">MNSRISRYERAHRLTHLAHQLREVAERELLFTIDMGEVEPLVKLSGAQADVVHSRLRSCGDRTGYEIEDGGDWSLVEPDTHRKTCSVSSSPRMEWLGGGGNTAVVTRDMSEHWGYGTAGAHVGPLVVDGLMVVCGFALLALSPRRETRVTAAVPS</sequence>
<comment type="caution">
    <text evidence="1">The sequence shown here is derived from an EMBL/GenBank/DDBJ whole genome shotgun (WGS) entry which is preliminary data.</text>
</comment>
<evidence type="ECO:0000313" key="2">
    <source>
        <dbReference type="Proteomes" id="UP000030848"/>
    </source>
</evidence>
<protein>
    <submittedName>
        <fullName evidence="1">Uncharacterized protein</fullName>
    </submittedName>
</protein>
<proteinExistence type="predicted"/>
<organism evidence="1 2">
    <name type="scientific">Saccharomonospora viridis</name>
    <dbReference type="NCBI Taxonomy" id="1852"/>
    <lineage>
        <taxon>Bacteria</taxon>
        <taxon>Bacillati</taxon>
        <taxon>Actinomycetota</taxon>
        <taxon>Actinomycetes</taxon>
        <taxon>Pseudonocardiales</taxon>
        <taxon>Pseudonocardiaceae</taxon>
        <taxon>Saccharomonospora</taxon>
    </lineage>
</organism>
<name>A0A837DC01_9PSEU</name>
<dbReference type="EMBL" id="JRZE01000003">
    <property type="protein sequence ID" value="KHF45020.1"/>
    <property type="molecule type" value="Genomic_DNA"/>
</dbReference>